<evidence type="ECO:0000313" key="2">
    <source>
        <dbReference type="Proteomes" id="UP000015102"/>
    </source>
</evidence>
<dbReference type="EMBL" id="CAQQ02121572">
    <property type="status" value="NOT_ANNOTATED_CDS"/>
    <property type="molecule type" value="Genomic_DNA"/>
</dbReference>
<protein>
    <submittedName>
        <fullName evidence="1">Uncharacterized protein</fullName>
    </submittedName>
</protein>
<keyword evidence="2" id="KW-1185">Reference proteome</keyword>
<evidence type="ECO:0000313" key="1">
    <source>
        <dbReference type="EnsemblMetazoa" id="MESCA002062-PA"/>
    </source>
</evidence>
<name>T1GFC5_MEGSC</name>
<dbReference type="AlphaFoldDB" id="T1GFC5"/>
<sequence length="86" mass="9863">MDNDFKMCTWNIYSDICFGMYSRKNLGIIYVSQIFNNNENHISSDSELLIIAYVAYLLHKIYDTDSTIYMVITSPPSSSLNGSFIT</sequence>
<reference evidence="1" key="2">
    <citation type="submission" date="2015-06" db="UniProtKB">
        <authorList>
            <consortium name="EnsemblMetazoa"/>
        </authorList>
    </citation>
    <scope>IDENTIFICATION</scope>
</reference>
<accession>T1GFC5</accession>
<proteinExistence type="predicted"/>
<dbReference type="HOGENOM" id="CLU_2500486_0_0_1"/>
<reference evidence="2" key="1">
    <citation type="submission" date="2013-02" db="EMBL/GenBank/DDBJ databases">
        <authorList>
            <person name="Hughes D."/>
        </authorList>
    </citation>
    <scope>NUCLEOTIDE SEQUENCE</scope>
    <source>
        <strain>Durham</strain>
        <strain evidence="2">NC isolate 2 -- Noor lab</strain>
    </source>
</reference>
<dbReference type="Proteomes" id="UP000015102">
    <property type="component" value="Unassembled WGS sequence"/>
</dbReference>
<organism evidence="1 2">
    <name type="scientific">Megaselia scalaris</name>
    <name type="common">Humpbacked fly</name>
    <name type="synonym">Phora scalaris</name>
    <dbReference type="NCBI Taxonomy" id="36166"/>
    <lineage>
        <taxon>Eukaryota</taxon>
        <taxon>Metazoa</taxon>
        <taxon>Ecdysozoa</taxon>
        <taxon>Arthropoda</taxon>
        <taxon>Hexapoda</taxon>
        <taxon>Insecta</taxon>
        <taxon>Pterygota</taxon>
        <taxon>Neoptera</taxon>
        <taxon>Endopterygota</taxon>
        <taxon>Diptera</taxon>
        <taxon>Brachycera</taxon>
        <taxon>Muscomorpha</taxon>
        <taxon>Platypezoidea</taxon>
        <taxon>Phoridae</taxon>
        <taxon>Megaseliini</taxon>
        <taxon>Megaselia</taxon>
    </lineage>
</organism>
<dbReference type="EnsemblMetazoa" id="MESCA002062-RA">
    <property type="protein sequence ID" value="MESCA002062-PA"/>
    <property type="gene ID" value="MESCA002062"/>
</dbReference>
<dbReference type="EMBL" id="CAQQ02121571">
    <property type="status" value="NOT_ANNOTATED_CDS"/>
    <property type="molecule type" value="Genomic_DNA"/>
</dbReference>